<evidence type="ECO:0000256" key="1">
    <source>
        <dbReference type="ARBA" id="ARBA00000085"/>
    </source>
</evidence>
<dbReference type="InterPro" id="IPR035965">
    <property type="entry name" value="PAS-like_dom_sf"/>
</dbReference>
<dbReference type="Gene3D" id="3.30.450.20">
    <property type="entry name" value="PAS domain"/>
    <property type="match status" value="3"/>
</dbReference>
<evidence type="ECO:0000259" key="18">
    <source>
        <dbReference type="PROSITE" id="PS50112"/>
    </source>
</evidence>
<dbReference type="SMART" id="SM00387">
    <property type="entry name" value="HATPase_c"/>
    <property type="match status" value="1"/>
</dbReference>
<dbReference type="FunFam" id="1.10.287.130:FF:000004">
    <property type="entry name" value="Ethylene receptor 1"/>
    <property type="match status" value="1"/>
</dbReference>
<feature type="domain" description="PAC" evidence="19">
    <location>
        <begin position="322"/>
        <end position="374"/>
    </location>
</feature>
<dbReference type="PROSITE" id="PS50885">
    <property type="entry name" value="HAMP"/>
    <property type="match status" value="1"/>
</dbReference>
<dbReference type="RefSeq" id="WP_064007298.1">
    <property type="nucleotide sequence ID" value="NZ_LUUG01000049.1"/>
</dbReference>
<feature type="domain" description="PAC" evidence="19">
    <location>
        <begin position="565"/>
        <end position="617"/>
    </location>
</feature>
<evidence type="ECO:0000256" key="6">
    <source>
        <dbReference type="ARBA" id="ARBA00022692"/>
    </source>
</evidence>
<dbReference type="Gene3D" id="3.30.565.10">
    <property type="entry name" value="Histidine kinase-like ATPase, C-terminal domain"/>
    <property type="match status" value="1"/>
</dbReference>
<keyword evidence="4 13" id="KW-0597">Phosphoprotein</keyword>
<dbReference type="FunFam" id="3.30.565.10:FF:000010">
    <property type="entry name" value="Sensor histidine kinase RcsC"/>
    <property type="match status" value="1"/>
</dbReference>
<dbReference type="InterPro" id="IPR001610">
    <property type="entry name" value="PAC"/>
</dbReference>
<dbReference type="Pfam" id="PF17152">
    <property type="entry name" value="CHASE8"/>
    <property type="match status" value="1"/>
</dbReference>
<evidence type="ECO:0000259" key="20">
    <source>
        <dbReference type="PROSITE" id="PS50885"/>
    </source>
</evidence>
<dbReference type="PROSITE" id="PS50109">
    <property type="entry name" value="HIS_KIN"/>
    <property type="match status" value="1"/>
</dbReference>
<dbReference type="Pfam" id="PF02518">
    <property type="entry name" value="HATPase_c"/>
    <property type="match status" value="1"/>
</dbReference>
<evidence type="ECO:0000256" key="15">
    <source>
        <dbReference type="SAM" id="Phobius"/>
    </source>
</evidence>
<dbReference type="Gene3D" id="3.40.50.2300">
    <property type="match status" value="1"/>
</dbReference>
<dbReference type="Gene3D" id="6.10.340.10">
    <property type="match status" value="1"/>
</dbReference>
<dbReference type="GO" id="GO:0016020">
    <property type="term" value="C:membrane"/>
    <property type="evidence" value="ECO:0007669"/>
    <property type="project" value="UniProtKB-SubCell"/>
</dbReference>
<dbReference type="InterPro" id="IPR000700">
    <property type="entry name" value="PAS-assoc_C"/>
</dbReference>
<organism evidence="21 22">
    <name type="scientific">Methylomonas methanica</name>
    <dbReference type="NCBI Taxonomy" id="421"/>
    <lineage>
        <taxon>Bacteria</taxon>
        <taxon>Pseudomonadati</taxon>
        <taxon>Pseudomonadota</taxon>
        <taxon>Gammaproteobacteria</taxon>
        <taxon>Methylococcales</taxon>
        <taxon>Methylococcaceae</taxon>
        <taxon>Methylomonas</taxon>
    </lineage>
</organism>
<keyword evidence="8 21" id="KW-0418">Kinase</keyword>
<evidence type="ECO:0000259" key="17">
    <source>
        <dbReference type="PROSITE" id="PS50110"/>
    </source>
</evidence>
<evidence type="ECO:0000256" key="7">
    <source>
        <dbReference type="ARBA" id="ARBA00022741"/>
    </source>
</evidence>
<dbReference type="SUPFAM" id="SSF47384">
    <property type="entry name" value="Homodimeric domain of signal transducing histidine kinase"/>
    <property type="match status" value="1"/>
</dbReference>
<dbReference type="CDD" id="cd00130">
    <property type="entry name" value="PAS"/>
    <property type="match status" value="3"/>
</dbReference>
<dbReference type="EMBL" id="LUUG01000049">
    <property type="protein sequence ID" value="OAI07832.1"/>
    <property type="molecule type" value="Genomic_DNA"/>
</dbReference>
<feature type="modified residue" description="4-aspartylphosphate" evidence="13">
    <location>
        <position position="948"/>
    </location>
</feature>
<dbReference type="InterPro" id="IPR003660">
    <property type="entry name" value="HAMP_dom"/>
</dbReference>
<dbReference type="PROSITE" id="PS50112">
    <property type="entry name" value="PAS"/>
    <property type="match status" value="2"/>
</dbReference>
<dbReference type="AlphaFoldDB" id="A0A177MQG5"/>
<dbReference type="InterPro" id="IPR001789">
    <property type="entry name" value="Sig_transdc_resp-reg_receiver"/>
</dbReference>
<feature type="domain" description="HAMP" evidence="20">
    <location>
        <begin position="175"/>
        <end position="228"/>
    </location>
</feature>
<dbReference type="GO" id="GO:0006355">
    <property type="term" value="P:regulation of DNA-templated transcription"/>
    <property type="evidence" value="ECO:0007669"/>
    <property type="project" value="InterPro"/>
</dbReference>
<dbReference type="CDD" id="cd16922">
    <property type="entry name" value="HATPase_EvgS-ArcB-TorS-like"/>
    <property type="match status" value="1"/>
</dbReference>
<dbReference type="InterPro" id="IPR000014">
    <property type="entry name" value="PAS"/>
</dbReference>
<dbReference type="OrthoDB" id="6187449at2"/>
<keyword evidence="10 15" id="KW-1133">Transmembrane helix</keyword>
<dbReference type="GO" id="GO:0005524">
    <property type="term" value="F:ATP binding"/>
    <property type="evidence" value="ECO:0007669"/>
    <property type="project" value="UniProtKB-KW"/>
</dbReference>
<dbReference type="InterPro" id="IPR011006">
    <property type="entry name" value="CheY-like_superfamily"/>
</dbReference>
<keyword evidence="7" id="KW-0547">Nucleotide-binding</keyword>
<dbReference type="SUPFAM" id="SSF55785">
    <property type="entry name" value="PYP-like sensor domain (PAS domain)"/>
    <property type="match status" value="3"/>
</dbReference>
<evidence type="ECO:0000259" key="16">
    <source>
        <dbReference type="PROSITE" id="PS50109"/>
    </source>
</evidence>
<reference evidence="21 22" key="1">
    <citation type="submission" date="2016-03" db="EMBL/GenBank/DDBJ databases">
        <authorList>
            <person name="Ploux O."/>
        </authorList>
    </citation>
    <scope>NUCLEOTIDE SEQUENCE [LARGE SCALE GENOMIC DNA]</scope>
    <source>
        <strain evidence="21 22">R-45363</strain>
    </source>
</reference>
<evidence type="ECO:0000256" key="14">
    <source>
        <dbReference type="SAM" id="Coils"/>
    </source>
</evidence>
<evidence type="ECO:0000313" key="21">
    <source>
        <dbReference type="EMBL" id="OAI07832.1"/>
    </source>
</evidence>
<feature type="domain" description="Response regulatory" evidence="17">
    <location>
        <begin position="899"/>
        <end position="1015"/>
    </location>
</feature>
<dbReference type="SMART" id="SM00086">
    <property type="entry name" value="PAC"/>
    <property type="match status" value="3"/>
</dbReference>
<feature type="domain" description="PAS" evidence="18">
    <location>
        <begin position="238"/>
        <end position="278"/>
    </location>
</feature>
<evidence type="ECO:0000256" key="3">
    <source>
        <dbReference type="ARBA" id="ARBA00012438"/>
    </source>
</evidence>
<dbReference type="Proteomes" id="UP000078090">
    <property type="component" value="Unassembled WGS sequence"/>
</dbReference>
<feature type="transmembrane region" description="Helical" evidence="15">
    <location>
        <begin position="151"/>
        <end position="173"/>
    </location>
</feature>
<keyword evidence="6 15" id="KW-0812">Transmembrane</keyword>
<dbReference type="CDD" id="cd06225">
    <property type="entry name" value="HAMP"/>
    <property type="match status" value="1"/>
</dbReference>
<evidence type="ECO:0000259" key="19">
    <source>
        <dbReference type="PROSITE" id="PS50113"/>
    </source>
</evidence>
<keyword evidence="11" id="KW-0902">Two-component regulatory system</keyword>
<dbReference type="NCBIfam" id="TIGR00229">
    <property type="entry name" value="sensory_box"/>
    <property type="match status" value="3"/>
</dbReference>
<dbReference type="PANTHER" id="PTHR43047">
    <property type="entry name" value="TWO-COMPONENT HISTIDINE PROTEIN KINASE"/>
    <property type="match status" value="1"/>
</dbReference>
<feature type="domain" description="Histidine kinase" evidence="16">
    <location>
        <begin position="653"/>
        <end position="871"/>
    </location>
</feature>
<dbReference type="SUPFAM" id="SSF158472">
    <property type="entry name" value="HAMP domain-like"/>
    <property type="match status" value="1"/>
</dbReference>
<dbReference type="Pfam" id="PF00072">
    <property type="entry name" value="Response_reg"/>
    <property type="match status" value="1"/>
</dbReference>
<dbReference type="InterPro" id="IPR033417">
    <property type="entry name" value="CHASE8"/>
</dbReference>
<evidence type="ECO:0000256" key="5">
    <source>
        <dbReference type="ARBA" id="ARBA00022679"/>
    </source>
</evidence>
<keyword evidence="12 15" id="KW-0472">Membrane</keyword>
<accession>A0A177MQG5</accession>
<dbReference type="SMART" id="SM00388">
    <property type="entry name" value="HisKA"/>
    <property type="match status" value="1"/>
</dbReference>
<feature type="coiled-coil region" evidence="14">
    <location>
        <begin position="601"/>
        <end position="628"/>
    </location>
</feature>
<dbReference type="InterPro" id="IPR004358">
    <property type="entry name" value="Sig_transdc_His_kin-like_C"/>
</dbReference>
<keyword evidence="5" id="KW-0808">Transferase</keyword>
<dbReference type="SMART" id="SM00448">
    <property type="entry name" value="REC"/>
    <property type="match status" value="1"/>
</dbReference>
<dbReference type="CDD" id="cd17546">
    <property type="entry name" value="REC_hyHK_CKI1_RcsC-like"/>
    <property type="match status" value="1"/>
</dbReference>
<proteinExistence type="predicted"/>
<dbReference type="InterPro" id="IPR036097">
    <property type="entry name" value="HisK_dim/P_sf"/>
</dbReference>
<dbReference type="PROSITE" id="PS50110">
    <property type="entry name" value="RESPONSE_REGULATORY"/>
    <property type="match status" value="1"/>
</dbReference>
<comment type="catalytic activity">
    <reaction evidence="1">
        <text>ATP + protein L-histidine = ADP + protein N-phospho-L-histidine.</text>
        <dbReference type="EC" id="2.7.13.3"/>
    </reaction>
</comment>
<feature type="transmembrane region" description="Helical" evidence="15">
    <location>
        <begin position="12"/>
        <end position="33"/>
    </location>
</feature>
<dbReference type="Pfam" id="PF00512">
    <property type="entry name" value="HisKA"/>
    <property type="match status" value="1"/>
</dbReference>
<evidence type="ECO:0000256" key="2">
    <source>
        <dbReference type="ARBA" id="ARBA00004370"/>
    </source>
</evidence>
<protein>
    <recommendedName>
        <fullName evidence="3">histidine kinase</fullName>
        <ecNumber evidence="3">2.7.13.3</ecNumber>
    </recommendedName>
</protein>
<dbReference type="PRINTS" id="PR00344">
    <property type="entry name" value="BCTRLSENSOR"/>
</dbReference>
<evidence type="ECO:0000256" key="10">
    <source>
        <dbReference type="ARBA" id="ARBA00022989"/>
    </source>
</evidence>
<feature type="domain" description="PAC" evidence="19">
    <location>
        <begin position="443"/>
        <end position="495"/>
    </location>
</feature>
<dbReference type="SMART" id="SM00304">
    <property type="entry name" value="HAMP"/>
    <property type="match status" value="1"/>
</dbReference>
<evidence type="ECO:0000256" key="8">
    <source>
        <dbReference type="ARBA" id="ARBA00022777"/>
    </source>
</evidence>
<dbReference type="EC" id="2.7.13.3" evidence="3"/>
<dbReference type="PROSITE" id="PS50113">
    <property type="entry name" value="PAC"/>
    <property type="match status" value="3"/>
</dbReference>
<name>A0A177MQG5_METMH</name>
<evidence type="ECO:0000256" key="12">
    <source>
        <dbReference type="ARBA" id="ARBA00023136"/>
    </source>
</evidence>
<dbReference type="InterPro" id="IPR005467">
    <property type="entry name" value="His_kinase_dom"/>
</dbReference>
<dbReference type="Gene3D" id="1.10.287.130">
    <property type="match status" value="1"/>
</dbReference>
<evidence type="ECO:0000256" key="9">
    <source>
        <dbReference type="ARBA" id="ARBA00022840"/>
    </source>
</evidence>
<comment type="caution">
    <text evidence="21">The sequence shown here is derived from an EMBL/GenBank/DDBJ whole genome shotgun (WGS) entry which is preliminary data.</text>
</comment>
<dbReference type="InterPro" id="IPR003661">
    <property type="entry name" value="HisK_dim/P_dom"/>
</dbReference>
<evidence type="ECO:0000256" key="11">
    <source>
        <dbReference type="ARBA" id="ARBA00023012"/>
    </source>
</evidence>
<dbReference type="Pfam" id="PF00672">
    <property type="entry name" value="HAMP"/>
    <property type="match status" value="1"/>
</dbReference>
<dbReference type="CDD" id="cd00082">
    <property type="entry name" value="HisKA"/>
    <property type="match status" value="1"/>
</dbReference>
<dbReference type="SMART" id="SM00091">
    <property type="entry name" value="PAS"/>
    <property type="match status" value="3"/>
</dbReference>
<dbReference type="GO" id="GO:0000155">
    <property type="term" value="F:phosphorelay sensor kinase activity"/>
    <property type="evidence" value="ECO:0007669"/>
    <property type="project" value="InterPro"/>
</dbReference>
<evidence type="ECO:0000256" key="4">
    <source>
        <dbReference type="ARBA" id="ARBA00022553"/>
    </source>
</evidence>
<dbReference type="InterPro" id="IPR036890">
    <property type="entry name" value="HATPase_C_sf"/>
</dbReference>
<dbReference type="InterPro" id="IPR003594">
    <property type="entry name" value="HATPase_dom"/>
</dbReference>
<evidence type="ECO:0000256" key="13">
    <source>
        <dbReference type="PROSITE-ProRule" id="PRU00169"/>
    </source>
</evidence>
<dbReference type="Pfam" id="PF13426">
    <property type="entry name" value="PAS_9"/>
    <property type="match status" value="2"/>
</dbReference>
<comment type="subcellular location">
    <subcellularLocation>
        <location evidence="2">Membrane</location>
    </subcellularLocation>
</comment>
<feature type="domain" description="PAS" evidence="18">
    <location>
        <begin position="492"/>
        <end position="562"/>
    </location>
</feature>
<keyword evidence="9" id="KW-0067">ATP-binding</keyword>
<gene>
    <name evidence="21" type="ORF">A1332_00095</name>
</gene>
<keyword evidence="14" id="KW-0175">Coiled coil</keyword>
<dbReference type="Pfam" id="PF00989">
    <property type="entry name" value="PAS"/>
    <property type="match status" value="1"/>
</dbReference>
<dbReference type="SUPFAM" id="SSF52172">
    <property type="entry name" value="CheY-like"/>
    <property type="match status" value="1"/>
</dbReference>
<evidence type="ECO:0000313" key="22">
    <source>
        <dbReference type="Proteomes" id="UP000078090"/>
    </source>
</evidence>
<dbReference type="SUPFAM" id="SSF55874">
    <property type="entry name" value="ATPase domain of HSP90 chaperone/DNA topoisomerase II/histidine kinase"/>
    <property type="match status" value="1"/>
</dbReference>
<sequence length="1099" mass="122401">MSIQANIYNRLALVLWGAALLAFVLAGVGLALFHSMTLEQRVRQIMEPYAQLVSVGTDAAVAFEDPLRAQEVLDTLRANPQIQEADIFLDSGRILASLNRNVFGPPRGMPSLPDGVYLNHDTAELLQGLSKGGRLRIVMGLEQLSQQTHQLLWLFGAGMLVLLAATLGQLAVLRRTIIRPIASLTVAAERVRHSADYRHRVPAVGTDEVARLGQSFNAMMDAVEEREIELSRLNVFHRTILDNAAYAIVSTSPDGTITSFNLAAERLLGYTANELIGKKTPALWHDRVEVERYAQKLSEELGVLISPGFDVFTARPLRNLPEESEWTFIRKNRTRVPVNLSITALQSEGGGICGFVGLIYDLTERKQAQHQLQLLTYSLDQVKESIFLMPENDPKFLYASQGAATRLGYSCDELTSGMGVFDIDPSWSPAVWETFWPALSERRQMQFETTHRTRDGRVFPVEVTGNCFEFDGKIYNLAICRDITERKNAEKLLSEYAAIVESTEDAIIGKTLDGIITSWNKGAERMFGYSADEIVGHAIAILIPDECRNEEREILDRVRRGESIRHYETIRRRKDGKLIDVSVTVSPLRNSQGQIVGASKIARDITDRKRAENELIRYRNELENTVQQRTAELLLARDAAEAANKAKSVFLANMSHELRTPMNAILGFSGILLKNPLLQDSDRGNVEIINRSGEHLLNLINDVLEMAKIEAGRVQLEEAPFDLGEMVLDVIKMMQVRAAEKNLELVVDQSSAFPRYIVGDQARLRQVLINLVGNALKFTQQGGVIIRLSTKNNAIAHLLIEVEDSGPGITAEDQKHIFEPFVQIGHLADNKGTGLGLSITRQFVQLMKGSISLESSPGKGSLFRIDVPLKQAQAADISDLYRLEERMVLGLMPGQDNYRILIIEDQLENQLLLVNLMEAVGFQVKVAENGKVGVAEFQSWQPHLIWMDRQMPVMDGLEATRIIRTLPGGKDVKIVAVTASAFTEQRADIMAAGMDDLICKPYRANEIYDCLTRLLGVRYVYADLPSMMPEDVILTPEMLSVVPQNLRGDLALAVKNLDSERIGIIIQQIAAYDLRVTGALTRLAESYEYPTILKVLGSN</sequence>
<dbReference type="InterPro" id="IPR013767">
    <property type="entry name" value="PAS_fold"/>
</dbReference>